<proteinExistence type="predicted"/>
<name>A0A061DN28_THECC</name>
<feature type="transmembrane region" description="Helical" evidence="1">
    <location>
        <begin position="457"/>
        <end position="478"/>
    </location>
</feature>
<reference evidence="3 4" key="1">
    <citation type="journal article" date="2013" name="Genome Biol.">
        <title>The genome sequence of the most widely cultivated cacao type and its use to identify candidate genes regulating pod color.</title>
        <authorList>
            <person name="Motamayor J.C."/>
            <person name="Mockaitis K."/>
            <person name="Schmutz J."/>
            <person name="Haiminen N."/>
            <person name="Iii D.L."/>
            <person name="Cornejo O."/>
            <person name="Findley S.D."/>
            <person name="Zheng P."/>
            <person name="Utro F."/>
            <person name="Royaert S."/>
            <person name="Saski C."/>
            <person name="Jenkins J."/>
            <person name="Podicheti R."/>
            <person name="Zhao M."/>
            <person name="Scheffler B.E."/>
            <person name="Stack J.C."/>
            <person name="Feltus F.A."/>
            <person name="Mustiga G.M."/>
            <person name="Amores F."/>
            <person name="Phillips W."/>
            <person name="Marelli J.P."/>
            <person name="May G.D."/>
            <person name="Shapiro H."/>
            <person name="Ma J."/>
            <person name="Bustamante C.D."/>
            <person name="Schnell R.J."/>
            <person name="Main D."/>
            <person name="Gilbert D."/>
            <person name="Parida L."/>
            <person name="Kuhn D.N."/>
        </authorList>
    </citation>
    <scope>NUCLEOTIDE SEQUENCE [LARGE SCALE GENOMIC DNA]</scope>
    <source>
        <strain evidence="4">cv. Matina 1-6</strain>
    </source>
</reference>
<gene>
    <name evidence="3" type="ORF">TCM_002357</name>
</gene>
<keyword evidence="1" id="KW-1133">Transmembrane helix</keyword>
<feature type="transmembrane region" description="Helical" evidence="1">
    <location>
        <begin position="267"/>
        <end position="287"/>
    </location>
</feature>
<evidence type="ECO:0000313" key="3">
    <source>
        <dbReference type="EMBL" id="EOX93491.1"/>
    </source>
</evidence>
<dbReference type="InParanoid" id="A0A061DN28"/>
<evidence type="ECO:0000313" key="4">
    <source>
        <dbReference type="Proteomes" id="UP000026915"/>
    </source>
</evidence>
<dbReference type="HOGENOM" id="CLU_009180_3_0_1"/>
<dbReference type="InterPro" id="IPR025315">
    <property type="entry name" value="DUF4220"/>
</dbReference>
<protein>
    <recommendedName>
        <fullName evidence="2">DUF4220 domain-containing protein</fullName>
    </recommendedName>
</protein>
<dbReference type="Proteomes" id="UP000026915">
    <property type="component" value="Chromosome 1"/>
</dbReference>
<dbReference type="Pfam" id="PF13968">
    <property type="entry name" value="DUF4220"/>
    <property type="match status" value="2"/>
</dbReference>
<evidence type="ECO:0000256" key="1">
    <source>
        <dbReference type="SAM" id="Phobius"/>
    </source>
</evidence>
<feature type="transmembrane region" description="Helical" evidence="1">
    <location>
        <begin position="43"/>
        <end position="62"/>
    </location>
</feature>
<keyword evidence="1" id="KW-0812">Transmembrane</keyword>
<dbReference type="AlphaFoldDB" id="A0A061DN28"/>
<keyword evidence="4" id="KW-1185">Reference proteome</keyword>
<feature type="domain" description="DUF4220" evidence="2">
    <location>
        <begin position="79"/>
        <end position="154"/>
    </location>
</feature>
<evidence type="ECO:0000259" key="2">
    <source>
        <dbReference type="Pfam" id="PF13968"/>
    </source>
</evidence>
<dbReference type="OMA" id="DWELRAM"/>
<organism evidence="3 4">
    <name type="scientific">Theobroma cacao</name>
    <name type="common">Cacao</name>
    <name type="synonym">Cocoa</name>
    <dbReference type="NCBI Taxonomy" id="3641"/>
    <lineage>
        <taxon>Eukaryota</taxon>
        <taxon>Viridiplantae</taxon>
        <taxon>Streptophyta</taxon>
        <taxon>Embryophyta</taxon>
        <taxon>Tracheophyta</taxon>
        <taxon>Spermatophyta</taxon>
        <taxon>Magnoliopsida</taxon>
        <taxon>eudicotyledons</taxon>
        <taxon>Gunneridae</taxon>
        <taxon>Pentapetalae</taxon>
        <taxon>rosids</taxon>
        <taxon>malvids</taxon>
        <taxon>Malvales</taxon>
        <taxon>Malvaceae</taxon>
        <taxon>Byttnerioideae</taxon>
        <taxon>Theobroma</taxon>
    </lineage>
</organism>
<feature type="domain" description="DUF4220" evidence="2">
    <location>
        <begin position="271"/>
        <end position="330"/>
    </location>
</feature>
<dbReference type="STRING" id="3641.A0A061DN28"/>
<keyword evidence="1" id="KW-0472">Membrane</keyword>
<dbReference type="eggNOG" id="ENOG502QQBP">
    <property type="taxonomic scope" value="Eukaryota"/>
</dbReference>
<sequence length="680" mass="78626">MQIKSIKERKLICYYWLDCDEEEEVAMEVFTPKLMNLWKDWELRAMVVTSLLVQIILTVLGGRRKYIPKIRIRAIVGCSHLLADSVATIALGILTNNLGDIYDEGGVVDLNTKLTAFWAPFLLLHLGGPDTITAYALEDNQLWLRHFFGLIVQTYGKRTWTLWKASNDELRDSMLTSPDPGPNYSKLMNEYRLKQAEGFFMEIEEVKDVQEELDVTAPAEATPDGRNIIKANALFQTFKYLFADLILSFKDREKSQSLFQQMSDKDAFDVVAIAIVLEIYAALVLLFSDQTYHWLIKHNKTTVLKLIDSLAPYFTLKRWSSRMAQLSLLSICLEEKPYLKLLEKVVEKYQPETYVEVDDHLKKLIFKHVKEKFDQFKEKQGDANFRDLCSQRGNNILDRCKRQTGLGLEWSINVEFDQSILIWHIATELCYYSEMPLSTISSDVQSSRDVSQCISKYMFRLLVIYPFLLPIGIGLIRFRDTQADAKRFFKERLNSPRTQKKNRTKCRNMLRQVGELEEQNDKTNRTTCCNSLRRGMKLDGKSYSSEEPMMYQMIAACHMLLEENLDVLPGKLKRNSSKSVLFNACRLASALNGVTDKKVSHQRKPMFPWYSLPHYHAKLPCLSKLHHWDKDPLPSHSPKRRRLVTNSPTNLTYKNLFFTSARHFVPSIPLPSSSSPLTSL</sequence>
<accession>A0A061DN28</accession>
<dbReference type="Gramene" id="EOX93491">
    <property type="protein sequence ID" value="EOX93491"/>
    <property type="gene ID" value="TCM_002357"/>
</dbReference>
<dbReference type="EMBL" id="CM001879">
    <property type="protein sequence ID" value="EOX93491.1"/>
    <property type="molecule type" value="Genomic_DNA"/>
</dbReference>
<dbReference type="PANTHER" id="PTHR31325">
    <property type="entry name" value="OS01G0798800 PROTEIN-RELATED"/>
    <property type="match status" value="1"/>
</dbReference>